<dbReference type="InterPro" id="IPR036990">
    <property type="entry name" value="M14A-like_propep"/>
</dbReference>
<feature type="chain" id="PRO_5045794504" description="Carboxypeptidase activation peptide domain-containing protein" evidence="3">
    <location>
        <begin position="22"/>
        <end position="116"/>
    </location>
</feature>
<name>A0ABR0BBC5_9CRUS</name>
<keyword evidence="6" id="KW-1185">Reference proteome</keyword>
<dbReference type="InterPro" id="IPR003146">
    <property type="entry name" value="M14A_act_pep"/>
</dbReference>
<evidence type="ECO:0000259" key="4">
    <source>
        <dbReference type="Pfam" id="PF02244"/>
    </source>
</evidence>
<dbReference type="SUPFAM" id="SSF54897">
    <property type="entry name" value="Protease propeptides/inhibitors"/>
    <property type="match status" value="1"/>
</dbReference>
<proteinExistence type="predicted"/>
<organism evidence="5 6">
    <name type="scientific">Daphnia magna</name>
    <dbReference type="NCBI Taxonomy" id="35525"/>
    <lineage>
        <taxon>Eukaryota</taxon>
        <taxon>Metazoa</taxon>
        <taxon>Ecdysozoa</taxon>
        <taxon>Arthropoda</taxon>
        <taxon>Crustacea</taxon>
        <taxon>Branchiopoda</taxon>
        <taxon>Diplostraca</taxon>
        <taxon>Cladocera</taxon>
        <taxon>Anomopoda</taxon>
        <taxon>Daphniidae</taxon>
        <taxon>Daphnia</taxon>
    </lineage>
</organism>
<dbReference type="Pfam" id="PF02244">
    <property type="entry name" value="Propep_M14"/>
    <property type="match status" value="1"/>
</dbReference>
<dbReference type="Proteomes" id="UP001234178">
    <property type="component" value="Unassembled WGS sequence"/>
</dbReference>
<keyword evidence="2" id="KW-0862">Zinc</keyword>
<accession>A0ABR0BBC5</accession>
<keyword evidence="3" id="KW-0732">Signal</keyword>
<reference evidence="5 6" key="1">
    <citation type="journal article" date="2023" name="Nucleic Acids Res.">
        <title>The hologenome of Daphnia magna reveals possible DNA methylation and microbiome-mediated evolution of the host genome.</title>
        <authorList>
            <person name="Chaturvedi A."/>
            <person name="Li X."/>
            <person name="Dhandapani V."/>
            <person name="Marshall H."/>
            <person name="Kissane S."/>
            <person name="Cuenca-Cambronero M."/>
            <person name="Asole G."/>
            <person name="Calvet F."/>
            <person name="Ruiz-Romero M."/>
            <person name="Marangio P."/>
            <person name="Guigo R."/>
            <person name="Rago D."/>
            <person name="Mirbahai L."/>
            <person name="Eastwood N."/>
            <person name="Colbourne J.K."/>
            <person name="Zhou J."/>
            <person name="Mallon E."/>
            <person name="Orsini L."/>
        </authorList>
    </citation>
    <scope>NUCLEOTIDE SEQUENCE [LARGE SCALE GENOMIC DNA]</scope>
    <source>
        <strain evidence="5">LRV0_1</strain>
    </source>
</reference>
<evidence type="ECO:0000313" key="5">
    <source>
        <dbReference type="EMBL" id="KAK4045780.1"/>
    </source>
</evidence>
<feature type="domain" description="Carboxypeptidase activation peptide" evidence="4">
    <location>
        <begin position="40"/>
        <end position="110"/>
    </location>
</feature>
<evidence type="ECO:0000256" key="1">
    <source>
        <dbReference type="ARBA" id="ARBA00022723"/>
    </source>
</evidence>
<dbReference type="Gene3D" id="3.30.70.340">
    <property type="entry name" value="Metallocarboxypeptidase-like"/>
    <property type="match status" value="1"/>
</dbReference>
<evidence type="ECO:0000256" key="2">
    <source>
        <dbReference type="ARBA" id="ARBA00022833"/>
    </source>
</evidence>
<sequence>MPTLLVLLMVSSVFTADPSAATEEFGIDEKAVSYSGFQVWSITVRSNGEHKLLRQIIEQYDVEVWKEQKTDKAAITELLVAPQVQRVLKVKLTEADISYGIKINDLHRILSRSRHA</sequence>
<evidence type="ECO:0000313" key="6">
    <source>
        <dbReference type="Proteomes" id="UP001234178"/>
    </source>
</evidence>
<comment type="caution">
    <text evidence="5">The sequence shown here is derived from an EMBL/GenBank/DDBJ whole genome shotgun (WGS) entry which is preliminary data.</text>
</comment>
<feature type="signal peptide" evidence="3">
    <location>
        <begin position="1"/>
        <end position="21"/>
    </location>
</feature>
<keyword evidence="1" id="KW-0479">Metal-binding</keyword>
<evidence type="ECO:0000256" key="3">
    <source>
        <dbReference type="SAM" id="SignalP"/>
    </source>
</evidence>
<gene>
    <name evidence="5" type="ORF">OUZ56_033754</name>
</gene>
<protein>
    <recommendedName>
        <fullName evidence="4">Carboxypeptidase activation peptide domain-containing protein</fullName>
    </recommendedName>
</protein>
<dbReference type="EMBL" id="JAOYFB010000062">
    <property type="protein sequence ID" value="KAK4045780.1"/>
    <property type="molecule type" value="Genomic_DNA"/>
</dbReference>